<feature type="domain" description="4-fold beta flower" evidence="1">
    <location>
        <begin position="20"/>
        <end position="135"/>
    </location>
</feature>
<comment type="caution">
    <text evidence="2">The sequence shown here is derived from an EMBL/GenBank/DDBJ whole genome shotgun (WGS) entry which is preliminary data.</text>
</comment>
<protein>
    <recommendedName>
        <fullName evidence="1">4-fold beta flower domain-containing protein</fullName>
    </recommendedName>
</protein>
<sequence length="145" mass="16575">MLAWVGFAAGVQAQDEGERTIFDKDGEARAYLAKDNAIYLFTGESVAYMTNSRQSGFKSIFGMNGEHMGWFVDGIFFNHQQKVVGFFDQAPNVSVQASLIIPEKYPKQRGFRRMTRPEPLRIVNKPFGIYRWASLEAFLRSGMRY</sequence>
<proteinExistence type="predicted"/>
<dbReference type="Proteomes" id="UP000004095">
    <property type="component" value="Unassembled WGS sequence"/>
</dbReference>
<keyword evidence="3" id="KW-1185">Reference proteome</keyword>
<evidence type="ECO:0000313" key="2">
    <source>
        <dbReference type="EMBL" id="EAY25050.1"/>
    </source>
</evidence>
<dbReference type="AlphaFoldDB" id="A1ZX69"/>
<dbReference type="EMBL" id="AAWS01000056">
    <property type="protein sequence ID" value="EAY25050.1"/>
    <property type="molecule type" value="Genomic_DNA"/>
</dbReference>
<gene>
    <name evidence="2" type="ORF">M23134_07239</name>
</gene>
<dbReference type="Pfam" id="PF21784">
    <property type="entry name" value="Bflower"/>
    <property type="match status" value="1"/>
</dbReference>
<reference evidence="2 3" key="1">
    <citation type="submission" date="2007-01" db="EMBL/GenBank/DDBJ databases">
        <authorList>
            <person name="Haygood M."/>
            <person name="Podell S."/>
            <person name="Anderson C."/>
            <person name="Hopkinson B."/>
            <person name="Roe K."/>
            <person name="Barbeau K."/>
            <person name="Gaasterland T."/>
            <person name="Ferriera S."/>
            <person name="Johnson J."/>
            <person name="Kravitz S."/>
            <person name="Beeson K."/>
            <person name="Sutton G."/>
            <person name="Rogers Y.-H."/>
            <person name="Friedman R."/>
            <person name="Frazier M."/>
            <person name="Venter J.C."/>
        </authorList>
    </citation>
    <scope>NUCLEOTIDE SEQUENCE [LARGE SCALE GENOMIC DNA]</scope>
    <source>
        <strain evidence="2 3">ATCC 23134</strain>
    </source>
</reference>
<organism evidence="2 3">
    <name type="scientific">Microscilla marina ATCC 23134</name>
    <dbReference type="NCBI Taxonomy" id="313606"/>
    <lineage>
        <taxon>Bacteria</taxon>
        <taxon>Pseudomonadati</taxon>
        <taxon>Bacteroidota</taxon>
        <taxon>Cytophagia</taxon>
        <taxon>Cytophagales</taxon>
        <taxon>Microscillaceae</taxon>
        <taxon>Microscilla</taxon>
    </lineage>
</organism>
<name>A1ZX69_MICM2</name>
<accession>A1ZX69</accession>
<evidence type="ECO:0000313" key="3">
    <source>
        <dbReference type="Proteomes" id="UP000004095"/>
    </source>
</evidence>
<evidence type="ECO:0000259" key="1">
    <source>
        <dbReference type="Pfam" id="PF21784"/>
    </source>
</evidence>
<dbReference type="InterPro" id="IPR048911">
    <property type="entry name" value="Bflower"/>
</dbReference>